<dbReference type="STRING" id="40754.THII_2750"/>
<dbReference type="OrthoDB" id="5766125at2"/>
<dbReference type="KEGG" id="tig:THII_2750"/>
<dbReference type="EMBL" id="AP014633">
    <property type="protein sequence ID" value="BAP57047.1"/>
    <property type="molecule type" value="Genomic_DNA"/>
</dbReference>
<evidence type="ECO:0000313" key="2">
    <source>
        <dbReference type="Proteomes" id="UP000031623"/>
    </source>
</evidence>
<reference evidence="1 2" key="1">
    <citation type="journal article" date="2014" name="ISME J.">
        <title>Ecophysiology of Thioploca ingrica as revealed by the complete genome sequence supplemented with proteomic evidence.</title>
        <authorList>
            <person name="Kojima H."/>
            <person name="Ogura Y."/>
            <person name="Yamamoto N."/>
            <person name="Togashi T."/>
            <person name="Mori H."/>
            <person name="Watanabe T."/>
            <person name="Nemoto F."/>
            <person name="Kurokawa K."/>
            <person name="Hayashi T."/>
            <person name="Fukui M."/>
        </authorList>
    </citation>
    <scope>NUCLEOTIDE SEQUENCE [LARGE SCALE GENOMIC DNA]</scope>
</reference>
<accession>A0A090AM92</accession>
<keyword evidence="2" id="KW-1185">Reference proteome</keyword>
<dbReference type="HOGENOM" id="CLU_116670_0_2_6"/>
<name>A0A090AM92_9GAMM</name>
<dbReference type="PANTHER" id="PTHR34235:SF4">
    <property type="entry name" value="SLR0291 PROTEIN"/>
    <property type="match status" value="1"/>
</dbReference>
<dbReference type="InterPro" id="IPR002636">
    <property type="entry name" value="DUF29"/>
</dbReference>
<sequence length="156" mass="18154">MSNLVAEYEQDFDAWIQQHINLLKQGRVEEIDVDHLIEELEDMGKSNRRELVNRFIPLIAHLLKWQYQYKQLQDQWVTFTGGSWRGTITEQRTKMTKLLKQSPSLNGKLPEAILDAYPDALKVAVSETGLPKSTFPNSCPYTIKQLLDEDFYPEIL</sequence>
<dbReference type="AlphaFoldDB" id="A0A090AM92"/>
<dbReference type="Proteomes" id="UP000031623">
    <property type="component" value="Chromosome"/>
</dbReference>
<dbReference type="Gene3D" id="1.20.1220.20">
    <property type="entry name" value="Uncharcterised protein PF01724"/>
    <property type="match status" value="1"/>
</dbReference>
<evidence type="ECO:0008006" key="3">
    <source>
        <dbReference type="Google" id="ProtNLM"/>
    </source>
</evidence>
<protein>
    <recommendedName>
        <fullName evidence="3">DUF29 domain-containing protein</fullName>
    </recommendedName>
</protein>
<dbReference type="PANTHER" id="PTHR34235">
    <property type="entry name" value="SLR1203 PROTEIN-RELATED"/>
    <property type="match status" value="1"/>
</dbReference>
<organism evidence="1 2">
    <name type="scientific">Thioploca ingrica</name>
    <dbReference type="NCBI Taxonomy" id="40754"/>
    <lineage>
        <taxon>Bacteria</taxon>
        <taxon>Pseudomonadati</taxon>
        <taxon>Pseudomonadota</taxon>
        <taxon>Gammaproteobacteria</taxon>
        <taxon>Thiotrichales</taxon>
        <taxon>Thiotrichaceae</taxon>
        <taxon>Thioploca</taxon>
    </lineage>
</organism>
<gene>
    <name evidence="1" type="ORF">THII_2750</name>
</gene>
<evidence type="ECO:0000313" key="1">
    <source>
        <dbReference type="EMBL" id="BAP57047.1"/>
    </source>
</evidence>
<dbReference type="Pfam" id="PF01724">
    <property type="entry name" value="DUF29"/>
    <property type="match status" value="1"/>
</dbReference>
<proteinExistence type="predicted"/>